<dbReference type="STRING" id="360412.LARV_00133"/>
<name>A0A0S7B695_9CHLR</name>
<dbReference type="InterPro" id="IPR011650">
    <property type="entry name" value="Peptidase_M20_dimer"/>
</dbReference>
<evidence type="ECO:0000313" key="9">
    <source>
        <dbReference type="Proteomes" id="UP000055060"/>
    </source>
</evidence>
<feature type="compositionally biased region" description="Basic and acidic residues" evidence="6">
    <location>
        <begin position="509"/>
        <end position="519"/>
    </location>
</feature>
<dbReference type="SUPFAM" id="SSF55031">
    <property type="entry name" value="Bacterial exopeptidase dimerisation domain"/>
    <property type="match status" value="1"/>
</dbReference>
<dbReference type="Proteomes" id="UP000055060">
    <property type="component" value="Unassembled WGS sequence"/>
</dbReference>
<keyword evidence="3" id="KW-0479">Metal-binding</keyword>
<dbReference type="InterPro" id="IPR036264">
    <property type="entry name" value="Bact_exopeptidase_dim_dom"/>
</dbReference>
<dbReference type="Gene3D" id="3.30.70.360">
    <property type="match status" value="1"/>
</dbReference>
<keyword evidence="5" id="KW-0862">Zinc</keyword>
<protein>
    <submittedName>
        <fullName evidence="8">Acetylornithine deacetylase/Succinyl-diaminopimelate desuccinylase</fullName>
    </submittedName>
</protein>
<dbReference type="PANTHER" id="PTHR45962:SF1">
    <property type="entry name" value="N-FATTY-ACYL-AMINO ACID SYNTHASE_HYDROLASE PM20D1"/>
    <property type="match status" value="1"/>
</dbReference>
<evidence type="ECO:0000256" key="4">
    <source>
        <dbReference type="ARBA" id="ARBA00022801"/>
    </source>
</evidence>
<comment type="similarity">
    <text evidence="1">Belongs to the peptidase M20A family.</text>
</comment>
<accession>A0A0S7B695</accession>
<dbReference type="InterPro" id="IPR001261">
    <property type="entry name" value="ArgE/DapE_CS"/>
</dbReference>
<dbReference type="PANTHER" id="PTHR45962">
    <property type="entry name" value="N-FATTY-ACYL-AMINO ACID SYNTHASE/HYDROLASE PM20D1"/>
    <property type="match status" value="1"/>
</dbReference>
<evidence type="ECO:0000256" key="3">
    <source>
        <dbReference type="ARBA" id="ARBA00022723"/>
    </source>
</evidence>
<dbReference type="InterPro" id="IPR047177">
    <property type="entry name" value="Pept_M20A"/>
</dbReference>
<keyword evidence="9" id="KW-1185">Reference proteome</keyword>
<keyword evidence="4" id="KW-0378">Hydrolase</keyword>
<dbReference type="OrthoDB" id="9792335at2"/>
<evidence type="ECO:0000256" key="6">
    <source>
        <dbReference type="SAM" id="MobiDB-lite"/>
    </source>
</evidence>
<dbReference type="GO" id="GO:0046872">
    <property type="term" value="F:metal ion binding"/>
    <property type="evidence" value="ECO:0007669"/>
    <property type="project" value="UniProtKB-KW"/>
</dbReference>
<feature type="domain" description="Peptidase M20 dimerisation" evidence="7">
    <location>
        <begin position="236"/>
        <end position="377"/>
    </location>
</feature>
<dbReference type="GO" id="GO:0008233">
    <property type="term" value="F:peptidase activity"/>
    <property type="evidence" value="ECO:0007669"/>
    <property type="project" value="UniProtKB-KW"/>
</dbReference>
<evidence type="ECO:0000256" key="2">
    <source>
        <dbReference type="ARBA" id="ARBA00022670"/>
    </source>
</evidence>
<dbReference type="SUPFAM" id="SSF53187">
    <property type="entry name" value="Zn-dependent exopeptidases"/>
    <property type="match status" value="1"/>
</dbReference>
<gene>
    <name evidence="8" type="ORF">LARV_00133</name>
</gene>
<proteinExistence type="inferred from homology"/>
<evidence type="ECO:0000313" key="8">
    <source>
        <dbReference type="EMBL" id="GAP12398.1"/>
    </source>
</evidence>
<dbReference type="InterPro" id="IPR002933">
    <property type="entry name" value="Peptidase_M20"/>
</dbReference>
<feature type="region of interest" description="Disordered" evidence="6">
    <location>
        <begin position="485"/>
        <end position="519"/>
    </location>
</feature>
<evidence type="ECO:0000256" key="1">
    <source>
        <dbReference type="ARBA" id="ARBA00006247"/>
    </source>
</evidence>
<dbReference type="Pfam" id="PF01546">
    <property type="entry name" value="Peptidase_M20"/>
    <property type="match status" value="1"/>
</dbReference>
<dbReference type="GO" id="GO:0006508">
    <property type="term" value="P:proteolysis"/>
    <property type="evidence" value="ECO:0007669"/>
    <property type="project" value="UniProtKB-KW"/>
</dbReference>
<evidence type="ECO:0000256" key="5">
    <source>
        <dbReference type="ARBA" id="ARBA00022833"/>
    </source>
</evidence>
<sequence length="519" mass="57003">MYYLIPAFLLFLGAFILVRTFLFSHPPMPPEEGELPTVDRERLVVGLGEAIRCETISRGDNQPPDAGALYKLHTGLQVRFPQTHARLKRESIDDLNLLYTWEGSQPDLAPVLFTAHQDVVPIDPTQVDSWQQPPFSGVLVDDYVWGRGALDTKSTLIALLEAVESLVSAGYQPQRTILLAFGYDEEVLGLKGARRIAGVLEERGIHPMLVLDEGGAVVEGVLPGFNGPVAMVGNVEKGYLDLLLTASGQDGHSSTPSKHSAIGALSRALINLESHSMPANLYFLEQTARSAGYMASFGTQMIFANLWLFGRIVRRRLEAIPQTAAAIHTTTALTRIEGGFKDNVLPAQARALVNFRLFPGDSIADVCDHVRRAIHDDQVQFEALPDLSWEASPISQTDTLLFDQIRIAVQKVFPDAAVAPYLVQGTTDARHYTGLCGQVFRFSPYQITADELATIHGLNERISVENLERMAQFYMLVMRTWGGAEESAPADSEEIEVEDSTSAEAVSQKAERQEADGES</sequence>
<dbReference type="PROSITE" id="PS00758">
    <property type="entry name" value="ARGE_DAPE_CPG2_1"/>
    <property type="match status" value="1"/>
</dbReference>
<reference evidence="8" key="1">
    <citation type="submission" date="2015-07" db="EMBL/GenBank/DDBJ databases">
        <title>Draft Genome Sequences of Anaerolinea thermolimosa IMO-1, Bellilinea caldifistulae GOMI-1, Leptolinea tardivitalis YMTK-2, Levilinea saccharolytica KIBI-1,Longilinea arvoryzae KOME-1, Previously Described as Members of the Anaerolineaceae (Chloroflexi).</title>
        <authorList>
            <person name="Sekiguchi Y."/>
            <person name="Ohashi A."/>
            <person name="Matsuura N."/>
            <person name="Tourlousse M.D."/>
        </authorList>
    </citation>
    <scope>NUCLEOTIDE SEQUENCE [LARGE SCALE GENOMIC DNA]</scope>
    <source>
        <strain evidence="8">KOME-1</strain>
    </source>
</reference>
<feature type="compositionally biased region" description="Acidic residues" evidence="6">
    <location>
        <begin position="491"/>
        <end position="501"/>
    </location>
</feature>
<dbReference type="RefSeq" id="WP_075071829.1">
    <property type="nucleotide sequence ID" value="NZ_DF967972.1"/>
</dbReference>
<evidence type="ECO:0000259" key="7">
    <source>
        <dbReference type="Pfam" id="PF07687"/>
    </source>
</evidence>
<dbReference type="AlphaFoldDB" id="A0A0S7B695"/>
<dbReference type="Pfam" id="PF07687">
    <property type="entry name" value="M20_dimer"/>
    <property type="match status" value="1"/>
</dbReference>
<dbReference type="EMBL" id="DF967972">
    <property type="protein sequence ID" value="GAP12398.1"/>
    <property type="molecule type" value="Genomic_DNA"/>
</dbReference>
<dbReference type="FunFam" id="3.40.630.10:FF:000027">
    <property type="entry name" value="N-fatty-acyl-amino acid synthase/hydrolase PM20D1"/>
    <property type="match status" value="1"/>
</dbReference>
<keyword evidence="2" id="KW-0645">Protease</keyword>
<dbReference type="Gene3D" id="3.40.630.10">
    <property type="entry name" value="Zn peptidases"/>
    <property type="match status" value="1"/>
</dbReference>
<dbReference type="Gene3D" id="1.10.150.900">
    <property type="match status" value="1"/>
</dbReference>
<organism evidence="8">
    <name type="scientific">Longilinea arvoryzae</name>
    <dbReference type="NCBI Taxonomy" id="360412"/>
    <lineage>
        <taxon>Bacteria</taxon>
        <taxon>Bacillati</taxon>
        <taxon>Chloroflexota</taxon>
        <taxon>Anaerolineae</taxon>
        <taxon>Anaerolineales</taxon>
        <taxon>Anaerolineaceae</taxon>
        <taxon>Longilinea</taxon>
    </lineage>
</organism>